<reference evidence="3" key="1">
    <citation type="journal article" date="2014" name="Int. J. Syst. Evol. Microbiol.">
        <title>Complete genome sequence of Corynebacterium casei LMG S-19264T (=DSM 44701T), isolated from a smear-ripened cheese.</title>
        <authorList>
            <consortium name="US DOE Joint Genome Institute (JGI-PGF)"/>
            <person name="Walter F."/>
            <person name="Albersmeier A."/>
            <person name="Kalinowski J."/>
            <person name="Ruckert C."/>
        </authorList>
    </citation>
    <scope>NUCLEOTIDE SEQUENCE</scope>
    <source>
        <strain evidence="3">CGMCC 1.15320</strain>
    </source>
</reference>
<dbReference type="PRINTS" id="PR00081">
    <property type="entry name" value="GDHRDH"/>
</dbReference>
<dbReference type="Pfam" id="PF13561">
    <property type="entry name" value="adh_short_C2"/>
    <property type="match status" value="1"/>
</dbReference>
<protein>
    <submittedName>
        <fullName evidence="3">3-ketoacyl-ACP reductase</fullName>
    </submittedName>
</protein>
<dbReference type="EMBL" id="BMIF01000004">
    <property type="protein sequence ID" value="GGA63282.1"/>
    <property type="molecule type" value="Genomic_DNA"/>
</dbReference>
<dbReference type="PANTHER" id="PTHR43639">
    <property type="entry name" value="OXIDOREDUCTASE, SHORT-CHAIN DEHYDROGENASE/REDUCTASE FAMILY (AFU_ORTHOLOGUE AFUA_5G02870)"/>
    <property type="match status" value="1"/>
</dbReference>
<dbReference type="GO" id="GO:0016491">
    <property type="term" value="F:oxidoreductase activity"/>
    <property type="evidence" value="ECO:0007669"/>
    <property type="project" value="UniProtKB-KW"/>
</dbReference>
<comment type="similarity">
    <text evidence="1">Belongs to the short-chain dehydrogenases/reductases (SDR) family.</text>
</comment>
<sequence>MTSPTLFPSTGAAIVIGGSGGVGAEICRVLAREGCDVALTYFGNEERAKMAAGLVEGEGRKAAIQKLNIENFGPVKEFIDSTAETFGGIHTIVYAAGPLVPLIHLSTVEPEQMKKHLMQDTFGFFNVFKAAVPHLRQSRGSIVACQTAAHFRYASADGLSVVPKAGVNALMRGIAKEEGRYGIRANGVALGLIEIGQHDELTKLGYINQAYMEAAAKATPLKRNGKAIDIAEAVAFLASSRAGFVTGQVICVDGGYHL</sequence>
<dbReference type="InterPro" id="IPR002347">
    <property type="entry name" value="SDR_fam"/>
</dbReference>
<dbReference type="PANTHER" id="PTHR43639:SF1">
    <property type="entry name" value="SHORT-CHAIN DEHYDROGENASE_REDUCTASE FAMILY PROTEIN"/>
    <property type="match status" value="1"/>
</dbReference>
<comment type="caution">
    <text evidence="3">The sequence shown here is derived from an EMBL/GenBank/DDBJ whole genome shotgun (WGS) entry which is preliminary data.</text>
</comment>
<reference evidence="3" key="2">
    <citation type="submission" date="2020-09" db="EMBL/GenBank/DDBJ databases">
        <authorList>
            <person name="Sun Q."/>
            <person name="Zhou Y."/>
        </authorList>
    </citation>
    <scope>NUCLEOTIDE SEQUENCE</scope>
    <source>
        <strain evidence="3">CGMCC 1.15320</strain>
    </source>
</reference>
<dbReference type="AlphaFoldDB" id="A0A916W2Z5"/>
<dbReference type="SUPFAM" id="SSF51735">
    <property type="entry name" value="NAD(P)-binding Rossmann-fold domains"/>
    <property type="match status" value="1"/>
</dbReference>
<dbReference type="InterPro" id="IPR036291">
    <property type="entry name" value="NAD(P)-bd_dom_sf"/>
</dbReference>
<dbReference type="Proteomes" id="UP000636264">
    <property type="component" value="Unassembled WGS sequence"/>
</dbReference>
<keyword evidence="4" id="KW-1185">Reference proteome</keyword>
<accession>A0A916W2Z5</accession>
<gene>
    <name evidence="3" type="ORF">GCM10011385_16360</name>
</gene>
<name>A0A916W2Z5_9HYPH</name>
<keyword evidence="2" id="KW-0560">Oxidoreductase</keyword>
<evidence type="ECO:0000313" key="4">
    <source>
        <dbReference type="Proteomes" id="UP000636264"/>
    </source>
</evidence>
<dbReference type="RefSeq" id="WP_188720553.1">
    <property type="nucleotide sequence ID" value="NZ_BMIF01000004.1"/>
</dbReference>
<dbReference type="Gene3D" id="3.40.50.720">
    <property type="entry name" value="NAD(P)-binding Rossmann-like Domain"/>
    <property type="match status" value="1"/>
</dbReference>
<evidence type="ECO:0000256" key="1">
    <source>
        <dbReference type="ARBA" id="ARBA00006484"/>
    </source>
</evidence>
<organism evidence="3 4">
    <name type="scientific">Nitratireductor aestuarii</name>
    <dbReference type="NCBI Taxonomy" id="1735103"/>
    <lineage>
        <taxon>Bacteria</taxon>
        <taxon>Pseudomonadati</taxon>
        <taxon>Pseudomonadota</taxon>
        <taxon>Alphaproteobacteria</taxon>
        <taxon>Hyphomicrobiales</taxon>
        <taxon>Phyllobacteriaceae</taxon>
        <taxon>Nitratireductor</taxon>
    </lineage>
</organism>
<evidence type="ECO:0000256" key="2">
    <source>
        <dbReference type="ARBA" id="ARBA00023002"/>
    </source>
</evidence>
<proteinExistence type="inferred from homology"/>
<dbReference type="CDD" id="cd05233">
    <property type="entry name" value="SDR_c"/>
    <property type="match status" value="1"/>
</dbReference>
<evidence type="ECO:0000313" key="3">
    <source>
        <dbReference type="EMBL" id="GGA63282.1"/>
    </source>
</evidence>